<dbReference type="InterPro" id="IPR036249">
    <property type="entry name" value="Thioredoxin-like_sf"/>
</dbReference>
<reference evidence="5" key="1">
    <citation type="submission" date="2016-06" db="EMBL/GenBank/DDBJ databases">
        <authorList>
            <person name="Nascimento L."/>
            <person name="Pereira R.V."/>
            <person name="Martins L.F."/>
            <person name="Quaggio R.B."/>
            <person name="Silva A.M."/>
            <person name="Setubal J.C."/>
        </authorList>
    </citation>
    <scope>NUCLEOTIDE SEQUENCE [LARGE SCALE GENOMIC DNA]</scope>
</reference>
<keyword evidence="1" id="KW-1015">Disulfide bond</keyword>
<protein>
    <recommendedName>
        <fullName evidence="3">Thioredoxin domain-containing protein</fullName>
    </recommendedName>
</protein>
<proteinExistence type="predicted"/>
<evidence type="ECO:0000256" key="2">
    <source>
        <dbReference type="SAM" id="MobiDB-lite"/>
    </source>
</evidence>
<feature type="region of interest" description="Disordered" evidence="2">
    <location>
        <begin position="28"/>
        <end position="70"/>
    </location>
</feature>
<dbReference type="Gene3D" id="3.40.30.10">
    <property type="entry name" value="Glutaredoxin"/>
    <property type="match status" value="1"/>
</dbReference>
<gene>
    <name evidence="4" type="ORF">BAA01_05740</name>
</gene>
<dbReference type="InterPro" id="IPR050553">
    <property type="entry name" value="Thioredoxin_ResA/DsbE_sf"/>
</dbReference>
<evidence type="ECO:0000313" key="4">
    <source>
        <dbReference type="EMBL" id="OUM84641.1"/>
    </source>
</evidence>
<dbReference type="PROSITE" id="PS51352">
    <property type="entry name" value="THIOREDOXIN_2"/>
    <property type="match status" value="1"/>
</dbReference>
<dbReference type="SUPFAM" id="SSF52833">
    <property type="entry name" value="Thioredoxin-like"/>
    <property type="match status" value="1"/>
</dbReference>
<dbReference type="GO" id="GO:0016491">
    <property type="term" value="F:oxidoreductase activity"/>
    <property type="evidence" value="ECO:0007669"/>
    <property type="project" value="InterPro"/>
</dbReference>
<dbReference type="InterPro" id="IPR000866">
    <property type="entry name" value="AhpC/TSA"/>
</dbReference>
<dbReference type="Pfam" id="PF00578">
    <property type="entry name" value="AhpC-TSA"/>
    <property type="match status" value="1"/>
</dbReference>
<comment type="caution">
    <text evidence="4">The sequence shown here is derived from an EMBL/GenBank/DDBJ whole genome shotgun (WGS) entry which is preliminary data.</text>
</comment>
<name>A0A1Y3PBC8_9BACI</name>
<accession>A0A1Y3PBC8</accession>
<organism evidence="4 5">
    <name type="scientific">Bacillus thermozeamaize</name>
    <dbReference type="NCBI Taxonomy" id="230954"/>
    <lineage>
        <taxon>Bacteria</taxon>
        <taxon>Bacillati</taxon>
        <taxon>Bacillota</taxon>
        <taxon>Bacilli</taxon>
        <taxon>Bacillales</taxon>
        <taxon>Bacillaceae</taxon>
        <taxon>Bacillus</taxon>
    </lineage>
</organism>
<dbReference type="InterPro" id="IPR017937">
    <property type="entry name" value="Thioredoxin_CS"/>
</dbReference>
<evidence type="ECO:0000256" key="1">
    <source>
        <dbReference type="ARBA" id="ARBA00023157"/>
    </source>
</evidence>
<dbReference type="PANTHER" id="PTHR42852">
    <property type="entry name" value="THIOL:DISULFIDE INTERCHANGE PROTEIN DSBE"/>
    <property type="match status" value="1"/>
</dbReference>
<dbReference type="CDD" id="cd02966">
    <property type="entry name" value="TlpA_like_family"/>
    <property type="match status" value="1"/>
</dbReference>
<evidence type="ECO:0000313" key="5">
    <source>
        <dbReference type="Proteomes" id="UP000196475"/>
    </source>
</evidence>
<dbReference type="InterPro" id="IPR013766">
    <property type="entry name" value="Thioredoxin_domain"/>
</dbReference>
<feature type="domain" description="Thioredoxin" evidence="3">
    <location>
        <begin position="97"/>
        <end position="237"/>
    </location>
</feature>
<dbReference type="GO" id="GO:0016209">
    <property type="term" value="F:antioxidant activity"/>
    <property type="evidence" value="ECO:0007669"/>
    <property type="project" value="InterPro"/>
</dbReference>
<dbReference type="AlphaFoldDB" id="A0A1Y3PBC8"/>
<dbReference type="EMBL" id="LZRT01000121">
    <property type="protein sequence ID" value="OUM84641.1"/>
    <property type="molecule type" value="Genomic_DNA"/>
</dbReference>
<dbReference type="Proteomes" id="UP000196475">
    <property type="component" value="Unassembled WGS sequence"/>
</dbReference>
<dbReference type="PANTHER" id="PTHR42852:SF1">
    <property type="entry name" value="THIOREDOXIN-LIKE PROTEIN YNEN"/>
    <property type="match status" value="1"/>
</dbReference>
<feature type="compositionally biased region" description="Basic and acidic residues" evidence="2">
    <location>
        <begin position="43"/>
        <end position="52"/>
    </location>
</feature>
<evidence type="ECO:0000259" key="3">
    <source>
        <dbReference type="PROSITE" id="PS51352"/>
    </source>
</evidence>
<sequence>MKWWQGLVLLGLAVAVIWVAGERLQSDEAERQKFSQAPASEASRQERSDEAQGKTNAQGETEMPSSDRIQEGEGVKLELGEVDTQLPRDAAGAEEGLAVGRQAPDFRLLGMDGQTYQLRDLRGKKPVVVNFWASWCPPCELEAPDLVYLYGKYKEQVEIFAVNLTVRDTLEDAQAFARRYGFEFPILLDQKGNVARAYQVLSIPTSYFIDKEGVIRHKLIGVTTRGRLEAMFQKLIHEKKEHEP</sequence>
<dbReference type="PROSITE" id="PS00194">
    <property type="entry name" value="THIOREDOXIN_1"/>
    <property type="match status" value="1"/>
</dbReference>